<keyword evidence="1" id="KW-0812">Transmembrane</keyword>
<comment type="caution">
    <text evidence="2">The sequence shown here is derived from an EMBL/GenBank/DDBJ whole genome shotgun (WGS) entry which is preliminary data.</text>
</comment>
<keyword evidence="1" id="KW-1133">Transmembrane helix</keyword>
<gene>
    <name evidence="2" type="ORF">ABB05_06990</name>
</gene>
<accession>A0A177ZYK1</accession>
<protein>
    <submittedName>
        <fullName evidence="2">Uncharacterized protein</fullName>
    </submittedName>
</protein>
<reference evidence="2 3" key="1">
    <citation type="submission" date="2015-05" db="EMBL/GenBank/DDBJ databases">
        <title>Comparison of genome.</title>
        <authorList>
            <person name="Zheng Z."/>
            <person name="Sun M."/>
        </authorList>
    </citation>
    <scope>NUCLEOTIDE SEQUENCE [LARGE SCALE GENOMIC DNA]</scope>
    <source>
        <strain evidence="2 3">G25-74</strain>
    </source>
</reference>
<keyword evidence="1" id="KW-0472">Membrane</keyword>
<feature type="transmembrane region" description="Helical" evidence="1">
    <location>
        <begin position="64"/>
        <end position="82"/>
    </location>
</feature>
<evidence type="ECO:0000256" key="1">
    <source>
        <dbReference type="SAM" id="Phobius"/>
    </source>
</evidence>
<dbReference type="Proteomes" id="UP000077881">
    <property type="component" value="Unassembled WGS sequence"/>
</dbReference>
<organism evidence="2 3">
    <name type="scientific">Lederbergia galactosidilytica</name>
    <dbReference type="NCBI Taxonomy" id="217031"/>
    <lineage>
        <taxon>Bacteria</taxon>
        <taxon>Bacillati</taxon>
        <taxon>Bacillota</taxon>
        <taxon>Bacilli</taxon>
        <taxon>Bacillales</taxon>
        <taxon>Bacillaceae</taxon>
        <taxon>Lederbergia</taxon>
    </lineage>
</organism>
<dbReference type="EMBL" id="LDJR01000032">
    <property type="protein sequence ID" value="OAK72971.1"/>
    <property type="molecule type" value="Genomic_DNA"/>
</dbReference>
<keyword evidence="3" id="KW-1185">Reference proteome</keyword>
<name>A0A177ZYK1_9BACI</name>
<evidence type="ECO:0000313" key="3">
    <source>
        <dbReference type="Proteomes" id="UP000077881"/>
    </source>
</evidence>
<sequence length="86" mass="9552">MERRAATPAGTARAEDPGLSAAREAAEAVPAEINLSSFISILKEKRLQTNTKNHGVCLQSERRIIPCFCIIKIVFIFFLSTVKYKN</sequence>
<dbReference type="AlphaFoldDB" id="A0A177ZYK1"/>
<proteinExistence type="predicted"/>
<evidence type="ECO:0000313" key="2">
    <source>
        <dbReference type="EMBL" id="OAK72971.1"/>
    </source>
</evidence>